<dbReference type="STRING" id="151549.A0A4C2ABK6"/>
<dbReference type="PANTHER" id="PTHR46060:SF1">
    <property type="entry name" value="MARINER MOS1 TRANSPOSASE-LIKE PROTEIN"/>
    <property type="match status" value="1"/>
</dbReference>
<gene>
    <name evidence="1" type="primary">SETMAR</name>
    <name evidence="1" type="ORF">EVAR_62994_1</name>
</gene>
<dbReference type="EMBL" id="BGZK01002808">
    <property type="protein sequence ID" value="GBP96594.1"/>
    <property type="molecule type" value="Genomic_DNA"/>
</dbReference>
<keyword evidence="2" id="KW-1185">Reference proteome</keyword>
<name>A0A4C2ABK6_EUMVA</name>
<dbReference type="GO" id="GO:0032259">
    <property type="term" value="P:methylation"/>
    <property type="evidence" value="ECO:0007669"/>
    <property type="project" value="UniProtKB-KW"/>
</dbReference>
<accession>A0A4C2ABK6</accession>
<evidence type="ECO:0000313" key="1">
    <source>
        <dbReference type="EMBL" id="GBP96594.1"/>
    </source>
</evidence>
<keyword evidence="1" id="KW-0808">Transferase</keyword>
<dbReference type="GO" id="GO:0008168">
    <property type="term" value="F:methyltransferase activity"/>
    <property type="evidence" value="ECO:0007669"/>
    <property type="project" value="UniProtKB-KW"/>
</dbReference>
<dbReference type="Gene3D" id="3.30.420.10">
    <property type="entry name" value="Ribonuclease H-like superfamily/Ribonuclease H"/>
    <property type="match status" value="1"/>
</dbReference>
<dbReference type="InterPro" id="IPR052709">
    <property type="entry name" value="Transposase-MT_Hybrid"/>
</dbReference>
<proteinExistence type="predicted"/>
<organism evidence="1 2">
    <name type="scientific">Eumeta variegata</name>
    <name type="common">Bagworm moth</name>
    <name type="synonym">Eumeta japonica</name>
    <dbReference type="NCBI Taxonomy" id="151549"/>
    <lineage>
        <taxon>Eukaryota</taxon>
        <taxon>Metazoa</taxon>
        <taxon>Ecdysozoa</taxon>
        <taxon>Arthropoda</taxon>
        <taxon>Hexapoda</taxon>
        <taxon>Insecta</taxon>
        <taxon>Pterygota</taxon>
        <taxon>Neoptera</taxon>
        <taxon>Endopterygota</taxon>
        <taxon>Lepidoptera</taxon>
        <taxon>Glossata</taxon>
        <taxon>Ditrysia</taxon>
        <taxon>Tineoidea</taxon>
        <taxon>Psychidae</taxon>
        <taxon>Oiketicinae</taxon>
        <taxon>Eumeta</taxon>
    </lineage>
</organism>
<dbReference type="InterPro" id="IPR036397">
    <property type="entry name" value="RNaseH_sf"/>
</dbReference>
<dbReference type="GO" id="GO:0003676">
    <property type="term" value="F:nucleic acid binding"/>
    <property type="evidence" value="ECO:0007669"/>
    <property type="project" value="InterPro"/>
</dbReference>
<dbReference type="Proteomes" id="UP000299102">
    <property type="component" value="Unassembled WGS sequence"/>
</dbReference>
<keyword evidence="1" id="KW-0489">Methyltransferase</keyword>
<comment type="caution">
    <text evidence="1">The sequence shown here is derived from an EMBL/GenBank/DDBJ whole genome shotgun (WGS) entry which is preliminary data.</text>
</comment>
<evidence type="ECO:0000313" key="2">
    <source>
        <dbReference type="Proteomes" id="UP000299102"/>
    </source>
</evidence>
<dbReference type="OrthoDB" id="616263at2759"/>
<dbReference type="AlphaFoldDB" id="A0A4C2ABK6"/>
<sequence length="99" mass="11944">MAYLYCQQLEIMMEKIAIQQPKLVNCSSPLLLQDNARPRTSRKTVAKLDELRLEFLRRSPYSRDLALRDYHFFRYANNFFQGKKNQFQWGSPNCLLRFY</sequence>
<dbReference type="PANTHER" id="PTHR46060">
    <property type="entry name" value="MARINER MOS1 TRANSPOSASE-LIKE PROTEIN"/>
    <property type="match status" value="1"/>
</dbReference>
<reference evidence="1 2" key="1">
    <citation type="journal article" date="2019" name="Commun. Biol.">
        <title>The bagworm genome reveals a unique fibroin gene that provides high tensile strength.</title>
        <authorList>
            <person name="Kono N."/>
            <person name="Nakamura H."/>
            <person name="Ohtoshi R."/>
            <person name="Tomita M."/>
            <person name="Numata K."/>
            <person name="Arakawa K."/>
        </authorList>
    </citation>
    <scope>NUCLEOTIDE SEQUENCE [LARGE SCALE GENOMIC DNA]</scope>
</reference>
<protein>
    <submittedName>
        <fullName evidence="1">Histone-lysine N-methyltransferase SETMAR</fullName>
    </submittedName>
</protein>